<gene>
    <name evidence="1" type="ORF">SEV965_LOCUS19769</name>
</gene>
<reference evidence="1" key="1">
    <citation type="submission" date="2021-02" db="EMBL/GenBank/DDBJ databases">
        <authorList>
            <person name="Nowell W R."/>
        </authorList>
    </citation>
    <scope>NUCLEOTIDE SEQUENCE</scope>
</reference>
<accession>A0A814UEK1</accession>
<name>A0A814UEK1_9BILA</name>
<organism evidence="1 2">
    <name type="scientific">Rotaria sordida</name>
    <dbReference type="NCBI Taxonomy" id="392033"/>
    <lineage>
        <taxon>Eukaryota</taxon>
        <taxon>Metazoa</taxon>
        <taxon>Spiralia</taxon>
        <taxon>Gnathifera</taxon>
        <taxon>Rotifera</taxon>
        <taxon>Eurotatoria</taxon>
        <taxon>Bdelloidea</taxon>
        <taxon>Philodinida</taxon>
        <taxon>Philodinidae</taxon>
        <taxon>Rotaria</taxon>
    </lineage>
</organism>
<comment type="caution">
    <text evidence="1">The sequence shown here is derived from an EMBL/GenBank/DDBJ whole genome shotgun (WGS) entry which is preliminary data.</text>
</comment>
<sequence length="138" mass="15775">MKDIVQLLDLPDELILAIMNKIKPRMLLLCSIIDIGNNRLEQLVLDGCHSIDLTFDYSTSPHKLLFRRFYSHVMPRISNQIQSLTLDIPHIRHLINLAEQNCNGTLPNLTHLKITTGIQCHETGAPYTLSKLLLSLFF</sequence>
<dbReference type="Proteomes" id="UP000663889">
    <property type="component" value="Unassembled WGS sequence"/>
</dbReference>
<dbReference type="EMBL" id="CAJNOU010001249">
    <property type="protein sequence ID" value="CAF1175732.1"/>
    <property type="molecule type" value="Genomic_DNA"/>
</dbReference>
<dbReference type="AlphaFoldDB" id="A0A814UEK1"/>
<proteinExistence type="predicted"/>
<protein>
    <recommendedName>
        <fullName evidence="3">F-box domain-containing protein</fullName>
    </recommendedName>
</protein>
<evidence type="ECO:0008006" key="3">
    <source>
        <dbReference type="Google" id="ProtNLM"/>
    </source>
</evidence>
<evidence type="ECO:0000313" key="1">
    <source>
        <dbReference type="EMBL" id="CAF1175732.1"/>
    </source>
</evidence>
<evidence type="ECO:0000313" key="2">
    <source>
        <dbReference type="Proteomes" id="UP000663889"/>
    </source>
</evidence>